<evidence type="ECO:0000313" key="4">
    <source>
        <dbReference type="Proteomes" id="UP000568050"/>
    </source>
</evidence>
<dbReference type="PROSITE" id="PS50943">
    <property type="entry name" value="HTH_CROC1"/>
    <property type="match status" value="1"/>
</dbReference>
<dbReference type="Proteomes" id="UP000568050">
    <property type="component" value="Unassembled WGS sequence"/>
</dbReference>
<name>A0A839QN23_9MICO</name>
<evidence type="ECO:0000259" key="2">
    <source>
        <dbReference type="PROSITE" id="PS50943"/>
    </source>
</evidence>
<dbReference type="AlphaFoldDB" id="A0A839QN23"/>
<organism evidence="3 4">
    <name type="scientific">Helcobacillus massiliensis</name>
    <dbReference type="NCBI Taxonomy" id="521392"/>
    <lineage>
        <taxon>Bacteria</taxon>
        <taxon>Bacillati</taxon>
        <taxon>Actinomycetota</taxon>
        <taxon>Actinomycetes</taxon>
        <taxon>Micrococcales</taxon>
        <taxon>Dermabacteraceae</taxon>
        <taxon>Helcobacillus</taxon>
    </lineage>
</organism>
<dbReference type="SUPFAM" id="SSF47413">
    <property type="entry name" value="lambda repressor-like DNA-binding domains"/>
    <property type="match status" value="1"/>
</dbReference>
<feature type="region of interest" description="Disordered" evidence="1">
    <location>
        <begin position="78"/>
        <end position="97"/>
    </location>
</feature>
<protein>
    <submittedName>
        <fullName evidence="3">Transcriptional regulator with XRE-family HTH domain</fullName>
    </submittedName>
</protein>
<dbReference type="InterPro" id="IPR001387">
    <property type="entry name" value="Cro/C1-type_HTH"/>
</dbReference>
<dbReference type="EMBL" id="JACHWP010000001">
    <property type="protein sequence ID" value="MBB3021873.1"/>
    <property type="molecule type" value="Genomic_DNA"/>
</dbReference>
<reference evidence="3 4" key="1">
    <citation type="submission" date="2020-08" db="EMBL/GenBank/DDBJ databases">
        <title>Sequencing the genomes of 1000 actinobacteria strains.</title>
        <authorList>
            <person name="Klenk H.-P."/>
        </authorList>
    </citation>
    <scope>NUCLEOTIDE SEQUENCE [LARGE SCALE GENOMIC DNA]</scope>
    <source>
        <strain evidence="3 4">DSM 23040</strain>
    </source>
</reference>
<proteinExistence type="predicted"/>
<evidence type="ECO:0000256" key="1">
    <source>
        <dbReference type="SAM" id="MobiDB-lite"/>
    </source>
</evidence>
<accession>A0A839QN23</accession>
<dbReference type="Gene3D" id="1.10.260.40">
    <property type="entry name" value="lambda repressor-like DNA-binding domains"/>
    <property type="match status" value="1"/>
</dbReference>
<gene>
    <name evidence="3" type="ORF">FHX50_000121</name>
</gene>
<keyword evidence="4" id="KW-1185">Reference proteome</keyword>
<dbReference type="CDD" id="cd00093">
    <property type="entry name" value="HTH_XRE"/>
    <property type="match status" value="1"/>
</dbReference>
<sequence>MSSSGRTTEHGGTIGSRVRDAIRAAQVTQKVTAASVDMTPDALSRSVNDKRAFTSSELVRIADFLGADLRHLVTGDRSDRREWRGQPNPQNTKLPRFEDDEVFLDQLRHAYTQSGTIHPTPPLPRTPHELRVGLGPQFLEALDNRLGQIGVDVIRARELMRPHHLDVEGRIIIAIPTSADWTQSNVDIAMHLAMAAVGRDNPTDQDVISVADELLMPENELRSIDWNSISRAALCRILRRWGVPTRALGTRLEQLRIRTPKRVRRNLAMSTSDLFRLQSEADRTEADRGKRSARAEKKGLPLTDLLIASSARTFPRWLINAHLQQVLQGMLPPTTLAWMLDVDVDTIELPVAS</sequence>
<dbReference type="SMART" id="SM00530">
    <property type="entry name" value="HTH_XRE"/>
    <property type="match status" value="1"/>
</dbReference>
<evidence type="ECO:0000313" key="3">
    <source>
        <dbReference type="EMBL" id="MBB3021873.1"/>
    </source>
</evidence>
<dbReference type="RefSeq" id="WP_183373548.1">
    <property type="nucleotide sequence ID" value="NZ_CBCSFZ010000017.1"/>
</dbReference>
<feature type="domain" description="HTH cro/C1-type" evidence="2">
    <location>
        <begin position="18"/>
        <end position="72"/>
    </location>
</feature>
<dbReference type="InterPro" id="IPR010982">
    <property type="entry name" value="Lambda_DNA-bd_dom_sf"/>
</dbReference>
<comment type="caution">
    <text evidence="3">The sequence shown here is derived from an EMBL/GenBank/DDBJ whole genome shotgun (WGS) entry which is preliminary data.</text>
</comment>
<dbReference type="GO" id="GO:0003677">
    <property type="term" value="F:DNA binding"/>
    <property type="evidence" value="ECO:0007669"/>
    <property type="project" value="InterPro"/>
</dbReference>